<name>A0A8B6ZGT2_ORYAF</name>
<dbReference type="FunFam" id="2.20.25.10:FF:000014">
    <property type="entry name" value="Transcription factor IIIB 50 kDa subunit"/>
    <property type="match status" value="1"/>
</dbReference>
<evidence type="ECO:0000256" key="11">
    <source>
        <dbReference type="ARBA" id="ARBA00039848"/>
    </source>
</evidence>
<dbReference type="PROSITE" id="PS51134">
    <property type="entry name" value="ZF_TFIIB"/>
    <property type="match status" value="1"/>
</dbReference>
<organism evidence="18 19">
    <name type="scientific">Orycteropus afer afer</name>
    <dbReference type="NCBI Taxonomy" id="1230840"/>
    <lineage>
        <taxon>Eukaryota</taxon>
        <taxon>Metazoa</taxon>
        <taxon>Chordata</taxon>
        <taxon>Craniata</taxon>
        <taxon>Vertebrata</taxon>
        <taxon>Euteleostomi</taxon>
        <taxon>Mammalia</taxon>
        <taxon>Eutheria</taxon>
        <taxon>Afrotheria</taxon>
        <taxon>Tubulidentata</taxon>
        <taxon>Orycteropodidae</taxon>
        <taxon>Orycteropus</taxon>
    </lineage>
</organism>
<keyword evidence="5 15" id="KW-0863">Zinc-finger</keyword>
<dbReference type="SUPFAM" id="SSF57783">
    <property type="entry name" value="Zinc beta-ribbon"/>
    <property type="match status" value="1"/>
</dbReference>
<evidence type="ECO:0000313" key="19">
    <source>
        <dbReference type="RefSeq" id="XP_007933246.1"/>
    </source>
</evidence>
<dbReference type="InterPro" id="IPR013137">
    <property type="entry name" value="Znf_TFIIB"/>
</dbReference>
<gene>
    <name evidence="19" type="primary">BRF2</name>
</gene>
<dbReference type="Proteomes" id="UP000694850">
    <property type="component" value="Unplaced"/>
</dbReference>
<keyword evidence="9" id="KW-0804">Transcription</keyword>
<dbReference type="GeneID" id="103192128"/>
<sequence>MPGGRCCPECNSTELVEDSHYSQSQLVCSDCGCVVTEGVLTTTFADEGNLREVTYSRSTGENEQVSRSQQRGLRRVRDLCRILQLPSTFEDTAVAYYQQAYQHSGIRAARLQKKEVLVGCCVLITCRQHNWPLTMGTICTLIYADLDVFSGTYMQIVKLLGLDVPSLCLADLVKTYCSSFKLFQASPSVPAKYVEDKEKMLSRTLQLVELANETWLVTGRHPLPIITAAAFLAWQSLQPSGRLTCSLTRFCKLANVDLPYPASSRLQELLAVLLKMAEQLAWLQILKLNKRSVVKHIGDLLQHRHTLVRKAFRDGTGEMEAYERELQGLGQEQRQGEEKVGNSSSDLPAGKRPASPALLLPPCMLKPPKQLRPTSPVCTVTGDENISDSEIEQYLRTPEEIRDFQRAQAARPATKSVPNAL</sequence>
<feature type="domain" description="TFIIB-type" evidence="17">
    <location>
        <begin position="3"/>
        <end position="36"/>
    </location>
</feature>
<evidence type="ECO:0000256" key="4">
    <source>
        <dbReference type="ARBA" id="ARBA00022737"/>
    </source>
</evidence>
<evidence type="ECO:0000256" key="9">
    <source>
        <dbReference type="ARBA" id="ARBA00023163"/>
    </source>
</evidence>
<dbReference type="FunFam" id="1.10.472.10:FF:000223">
    <property type="entry name" value="BRF2, RNA polymerase III transcription initiation factor subunit"/>
    <property type="match status" value="1"/>
</dbReference>
<dbReference type="SUPFAM" id="SSF47954">
    <property type="entry name" value="Cyclin-like"/>
    <property type="match status" value="1"/>
</dbReference>
<dbReference type="PANTHER" id="PTHR11618">
    <property type="entry name" value="TRANSCRIPTION INITIATION FACTOR IIB-RELATED"/>
    <property type="match status" value="1"/>
</dbReference>
<keyword evidence="3" id="KW-0479">Metal-binding</keyword>
<evidence type="ECO:0000256" key="12">
    <source>
        <dbReference type="ARBA" id="ARBA00042630"/>
    </source>
</evidence>
<dbReference type="InterPro" id="IPR054078">
    <property type="entry name" value="BRF2-like_C"/>
</dbReference>
<evidence type="ECO:0000256" key="1">
    <source>
        <dbReference type="ARBA" id="ARBA00004123"/>
    </source>
</evidence>
<evidence type="ECO:0000256" key="3">
    <source>
        <dbReference type="ARBA" id="ARBA00022723"/>
    </source>
</evidence>
<evidence type="ECO:0000256" key="10">
    <source>
        <dbReference type="ARBA" id="ARBA00023242"/>
    </source>
</evidence>
<dbReference type="GO" id="GO:0097550">
    <property type="term" value="C:transcription preinitiation complex"/>
    <property type="evidence" value="ECO:0007669"/>
    <property type="project" value="TreeGrafter"/>
</dbReference>
<comment type="similarity">
    <text evidence="2">Belongs to the TFIIB family.</text>
</comment>
<accession>A0A8B6ZGT2</accession>
<evidence type="ECO:0000256" key="6">
    <source>
        <dbReference type="ARBA" id="ARBA00022833"/>
    </source>
</evidence>
<keyword evidence="6" id="KW-0862">Zinc</keyword>
<protein>
    <recommendedName>
        <fullName evidence="11">Transcription factor IIIB 50 kDa subunit</fullName>
    </recommendedName>
    <alternativeName>
        <fullName evidence="12">B-related factor 2</fullName>
    </alternativeName>
</protein>
<keyword evidence="7" id="KW-0805">Transcription regulation</keyword>
<dbReference type="FunFam" id="1.10.472.10:FF:000046">
    <property type="entry name" value="Transcription factor IIIB 50 kDa subunit"/>
    <property type="match status" value="1"/>
</dbReference>
<evidence type="ECO:0000256" key="13">
    <source>
        <dbReference type="ARBA" id="ARBA00045875"/>
    </source>
</evidence>
<dbReference type="OrthoDB" id="2121711at2759"/>
<dbReference type="CDD" id="cd20555">
    <property type="entry name" value="CYCLIN_BRF2"/>
    <property type="match status" value="1"/>
</dbReference>
<keyword evidence="10" id="KW-0539">Nucleus</keyword>
<dbReference type="GO" id="GO:0070897">
    <property type="term" value="P:transcription preinitiation complex assembly"/>
    <property type="evidence" value="ECO:0007669"/>
    <property type="project" value="InterPro"/>
</dbReference>
<evidence type="ECO:0000259" key="17">
    <source>
        <dbReference type="PROSITE" id="PS51134"/>
    </source>
</evidence>
<dbReference type="GO" id="GO:0005634">
    <property type="term" value="C:nucleus"/>
    <property type="evidence" value="ECO:0007669"/>
    <property type="project" value="UniProtKB-SubCell"/>
</dbReference>
<keyword evidence="8" id="KW-0010">Activator</keyword>
<evidence type="ECO:0000313" key="18">
    <source>
        <dbReference type="Proteomes" id="UP000694850"/>
    </source>
</evidence>
<feature type="region of interest" description="Disordered" evidence="16">
    <location>
        <begin position="329"/>
        <end position="357"/>
    </location>
</feature>
<evidence type="ECO:0000256" key="2">
    <source>
        <dbReference type="ARBA" id="ARBA00010857"/>
    </source>
</evidence>
<dbReference type="Gene3D" id="2.20.25.10">
    <property type="match status" value="1"/>
</dbReference>
<evidence type="ECO:0000256" key="15">
    <source>
        <dbReference type="PROSITE-ProRule" id="PRU00469"/>
    </source>
</evidence>
<evidence type="ECO:0000256" key="8">
    <source>
        <dbReference type="ARBA" id="ARBA00023159"/>
    </source>
</evidence>
<dbReference type="PANTHER" id="PTHR11618:SF5">
    <property type="entry name" value="TRANSCRIPTION FACTOR IIIB 50 KDA SUBUNIT"/>
    <property type="match status" value="1"/>
</dbReference>
<evidence type="ECO:0000256" key="5">
    <source>
        <dbReference type="ARBA" id="ARBA00022771"/>
    </source>
</evidence>
<keyword evidence="18" id="KW-1185">Reference proteome</keyword>
<comment type="function">
    <text evidence="13">General activator of RNA polymerase III transcription. Factor exclusively required for RNA polymerase III transcription of genes with promoter elements upstream of the initiation sites. Contributes to the regulation of gene expression; functions as activator in the absence of oxidative stress. Down-regulates expression of target genes in response to oxidative stress. Overexpression protects cells against apoptosis in response to oxidative stress.</text>
</comment>
<evidence type="ECO:0000256" key="14">
    <source>
        <dbReference type="ARBA" id="ARBA00047087"/>
    </source>
</evidence>
<dbReference type="InterPro" id="IPR000812">
    <property type="entry name" value="TFIIB"/>
</dbReference>
<dbReference type="Gene3D" id="1.10.472.10">
    <property type="entry name" value="Cyclin-like"/>
    <property type="match status" value="2"/>
</dbReference>
<comment type="subcellular location">
    <subcellularLocation>
        <location evidence="1">Nucleus</location>
    </subcellularLocation>
</comment>
<keyword evidence="4" id="KW-0677">Repeat</keyword>
<dbReference type="GO" id="GO:0008270">
    <property type="term" value="F:zinc ion binding"/>
    <property type="evidence" value="ECO:0007669"/>
    <property type="project" value="UniProtKB-KW"/>
</dbReference>
<evidence type="ECO:0000256" key="16">
    <source>
        <dbReference type="SAM" id="MobiDB-lite"/>
    </source>
</evidence>
<dbReference type="InterPro" id="IPR036915">
    <property type="entry name" value="Cyclin-like_sf"/>
</dbReference>
<reference evidence="19" key="1">
    <citation type="submission" date="2025-08" db="UniProtKB">
        <authorList>
            <consortium name="RefSeq"/>
        </authorList>
    </citation>
    <scope>IDENTIFICATION</scope>
</reference>
<comment type="subunit">
    <text evidence="14">Component of TFIIIB complexes. The TFIIIB complex has two activities, alpha and beta. The TFIIIB-alpha activity complex is composed of TBP, BDP1, and a complex containing both BRF2 and at least four stably associated proteins; this complex inhibits the transcription by pol III via its phosphorylation by CK2; YY1 facilitates the TFIIIB-alpha complex formation. Interacts with TBP; this interaction promotes recruitment of BRF2 to TATA box-containing promoters. Interacts with TBP and the BURE sequence (GC-rich sequence downstream from the TATA box) to form a strong ternary complex which is joined by BDP1; this ternary complex stimulates pol III transcription. Forms a trimeric complex composed of TBP, BRF2 and mini-SNAPc complex (SNAP43, SNAP50, and the N-terminal third of SNAP190) on the promoter. Assembly of the TBP-BRF2 complex is stimulated by SNAP190. Interacts with MAF1 and SNAPC4.</text>
</comment>
<dbReference type="AlphaFoldDB" id="A0A8B6ZGT2"/>
<dbReference type="RefSeq" id="XP_007933246.1">
    <property type="nucleotide sequence ID" value="XM_007935055.1"/>
</dbReference>
<proteinExistence type="inferred from homology"/>
<dbReference type="GO" id="GO:0017025">
    <property type="term" value="F:TBP-class protein binding"/>
    <property type="evidence" value="ECO:0007669"/>
    <property type="project" value="TreeGrafter"/>
</dbReference>
<dbReference type="CTD" id="55290"/>
<dbReference type="Pfam" id="PF21886">
    <property type="entry name" value="BRF2-like_C_cyclin_rpt"/>
    <property type="match status" value="1"/>
</dbReference>
<evidence type="ECO:0000256" key="7">
    <source>
        <dbReference type="ARBA" id="ARBA00023015"/>
    </source>
</evidence>